<dbReference type="AlphaFoldDB" id="A0A2C6KLU1"/>
<dbReference type="Proteomes" id="UP000221165">
    <property type="component" value="Unassembled WGS sequence"/>
</dbReference>
<organism evidence="1 2">
    <name type="scientific">Cystoisospora suis</name>
    <dbReference type="NCBI Taxonomy" id="483139"/>
    <lineage>
        <taxon>Eukaryota</taxon>
        <taxon>Sar</taxon>
        <taxon>Alveolata</taxon>
        <taxon>Apicomplexa</taxon>
        <taxon>Conoidasida</taxon>
        <taxon>Coccidia</taxon>
        <taxon>Eucoccidiorida</taxon>
        <taxon>Eimeriorina</taxon>
        <taxon>Sarcocystidae</taxon>
        <taxon>Cystoisospora</taxon>
    </lineage>
</organism>
<keyword evidence="2" id="KW-1185">Reference proteome</keyword>
<dbReference type="RefSeq" id="XP_067919306.1">
    <property type="nucleotide sequence ID" value="XM_068068717.1"/>
</dbReference>
<accession>A0A2C6KLU1</accession>
<comment type="caution">
    <text evidence="1">The sequence shown here is derived from an EMBL/GenBank/DDBJ whole genome shotgun (WGS) entry which is preliminary data.</text>
</comment>
<dbReference type="VEuPathDB" id="ToxoDB:CSUI_008589"/>
<evidence type="ECO:0000313" key="2">
    <source>
        <dbReference type="Proteomes" id="UP000221165"/>
    </source>
</evidence>
<feature type="non-terminal residue" evidence="1">
    <location>
        <position position="1"/>
    </location>
</feature>
<dbReference type="GeneID" id="94431928"/>
<name>A0A2C6KLU1_9APIC</name>
<sequence length="73" mass="8272">AWVRNARSLRIRASRTLSECIIVDADGNEEEPLPMQKRAEFLFEKAFVVHRRILEKKKGSGKEEGVLASYSPG</sequence>
<dbReference type="EMBL" id="MIGC01004857">
    <property type="protein sequence ID" value="PHJ17588.1"/>
    <property type="molecule type" value="Genomic_DNA"/>
</dbReference>
<proteinExistence type="predicted"/>
<feature type="non-terminal residue" evidence="1">
    <location>
        <position position="73"/>
    </location>
</feature>
<gene>
    <name evidence="1" type="ORF">CSUI_008589</name>
</gene>
<protein>
    <submittedName>
        <fullName evidence="1">Alpha-glucan-branching enzyme</fullName>
    </submittedName>
</protein>
<reference evidence="1 2" key="1">
    <citation type="journal article" date="2017" name="Int. J. Parasitol.">
        <title>The genome of the protozoan parasite Cystoisospora suis and a reverse vaccinology approach to identify vaccine candidates.</title>
        <authorList>
            <person name="Palmieri N."/>
            <person name="Shrestha A."/>
            <person name="Ruttkowski B."/>
            <person name="Beck T."/>
            <person name="Vogl C."/>
            <person name="Tomley F."/>
            <person name="Blake D.P."/>
            <person name="Joachim A."/>
        </authorList>
    </citation>
    <scope>NUCLEOTIDE SEQUENCE [LARGE SCALE GENOMIC DNA]</scope>
    <source>
        <strain evidence="1 2">Wien I</strain>
    </source>
</reference>
<evidence type="ECO:0000313" key="1">
    <source>
        <dbReference type="EMBL" id="PHJ17588.1"/>
    </source>
</evidence>